<evidence type="ECO:0000256" key="1">
    <source>
        <dbReference type="ARBA" id="ARBA00004651"/>
    </source>
</evidence>
<keyword evidence="9" id="KW-1185">Reference proteome</keyword>
<feature type="transmembrane region" description="Helical" evidence="6">
    <location>
        <begin position="336"/>
        <end position="358"/>
    </location>
</feature>
<feature type="transmembrane region" description="Helical" evidence="6">
    <location>
        <begin position="183"/>
        <end position="199"/>
    </location>
</feature>
<dbReference type="AlphaFoldDB" id="A0A6H9WKI3"/>
<feature type="transmembrane region" description="Helical" evidence="6">
    <location>
        <begin position="243"/>
        <end position="265"/>
    </location>
</feature>
<feature type="region of interest" description="Disordered" evidence="5">
    <location>
        <begin position="296"/>
        <end position="315"/>
    </location>
</feature>
<comment type="subcellular location">
    <subcellularLocation>
        <location evidence="1">Cell membrane</location>
        <topology evidence="1">Multi-pass membrane protein</topology>
    </subcellularLocation>
</comment>
<accession>A0A6H9WKI3</accession>
<feature type="transmembrane region" description="Helical" evidence="6">
    <location>
        <begin position="401"/>
        <end position="419"/>
    </location>
</feature>
<name>A0A6H9WKI3_9MICO</name>
<evidence type="ECO:0000313" key="8">
    <source>
        <dbReference type="EMBL" id="KAB1648269.1"/>
    </source>
</evidence>
<dbReference type="PANTHER" id="PTHR23528:SF1">
    <property type="entry name" value="MAJOR FACILITATOR SUPERFAMILY (MFS) PROFILE DOMAIN-CONTAINING PROTEIN"/>
    <property type="match status" value="1"/>
</dbReference>
<feature type="transmembrane region" description="Helical" evidence="6">
    <location>
        <begin position="111"/>
        <end position="135"/>
    </location>
</feature>
<protein>
    <submittedName>
        <fullName evidence="8">MFS transporter</fullName>
    </submittedName>
</protein>
<evidence type="ECO:0000313" key="9">
    <source>
        <dbReference type="Proteomes" id="UP000431744"/>
    </source>
</evidence>
<keyword evidence="2 6" id="KW-0812">Transmembrane</keyword>
<evidence type="ECO:0000256" key="6">
    <source>
        <dbReference type="SAM" id="Phobius"/>
    </source>
</evidence>
<feature type="transmembrane region" description="Helical" evidence="6">
    <location>
        <begin position="370"/>
        <end position="389"/>
    </location>
</feature>
<feature type="compositionally biased region" description="Low complexity" evidence="5">
    <location>
        <begin position="25"/>
        <end position="36"/>
    </location>
</feature>
<dbReference type="PROSITE" id="PS50850">
    <property type="entry name" value="MFS"/>
    <property type="match status" value="1"/>
</dbReference>
<dbReference type="GO" id="GO:0005886">
    <property type="term" value="C:plasma membrane"/>
    <property type="evidence" value="ECO:0007669"/>
    <property type="project" value="UniProtKB-SubCell"/>
</dbReference>
<feature type="transmembrane region" description="Helical" evidence="6">
    <location>
        <begin position="271"/>
        <end position="290"/>
    </location>
</feature>
<organism evidence="8 9">
    <name type="scientific">Pseudoclavibacter endophyticus</name>
    <dbReference type="NCBI Taxonomy" id="1778590"/>
    <lineage>
        <taxon>Bacteria</taxon>
        <taxon>Bacillati</taxon>
        <taxon>Actinomycetota</taxon>
        <taxon>Actinomycetes</taxon>
        <taxon>Micrococcales</taxon>
        <taxon>Microbacteriaceae</taxon>
        <taxon>Pseudoclavibacter</taxon>
    </lineage>
</organism>
<proteinExistence type="predicted"/>
<dbReference type="Gene3D" id="1.20.1250.20">
    <property type="entry name" value="MFS general substrate transporter like domains"/>
    <property type="match status" value="1"/>
</dbReference>
<dbReference type="InterPro" id="IPR011701">
    <property type="entry name" value="MFS"/>
</dbReference>
<dbReference type="Proteomes" id="UP000431744">
    <property type="component" value="Unassembled WGS sequence"/>
</dbReference>
<dbReference type="CDD" id="cd06174">
    <property type="entry name" value="MFS"/>
    <property type="match status" value="1"/>
</dbReference>
<feature type="transmembrane region" description="Helical" evidence="6">
    <location>
        <begin position="425"/>
        <end position="451"/>
    </location>
</feature>
<feature type="transmembrane region" description="Helical" evidence="6">
    <location>
        <begin position="463"/>
        <end position="483"/>
    </location>
</feature>
<feature type="transmembrane region" description="Helical" evidence="6">
    <location>
        <begin position="489"/>
        <end position="509"/>
    </location>
</feature>
<keyword evidence="3 6" id="KW-1133">Transmembrane helix</keyword>
<dbReference type="GO" id="GO:0022857">
    <property type="term" value="F:transmembrane transporter activity"/>
    <property type="evidence" value="ECO:0007669"/>
    <property type="project" value="InterPro"/>
</dbReference>
<evidence type="ECO:0000256" key="4">
    <source>
        <dbReference type="ARBA" id="ARBA00023136"/>
    </source>
</evidence>
<feature type="domain" description="Major facilitator superfamily (MFS) profile" evidence="7">
    <location>
        <begin position="331"/>
        <end position="520"/>
    </location>
</feature>
<feature type="transmembrane region" description="Helical" evidence="6">
    <location>
        <begin position="205"/>
        <end position="222"/>
    </location>
</feature>
<dbReference type="InterPro" id="IPR020846">
    <property type="entry name" value="MFS_dom"/>
</dbReference>
<dbReference type="PANTHER" id="PTHR23528">
    <property type="match status" value="1"/>
</dbReference>
<comment type="caution">
    <text evidence="8">The sequence shown here is derived from an EMBL/GenBank/DDBJ whole genome shotgun (WGS) entry which is preliminary data.</text>
</comment>
<keyword evidence="4 6" id="KW-0472">Membrane</keyword>
<sequence>MVGFGAAGMSDWTACAALAPERANTVPTAAASTPATRVLTRPRRKERCGKELTGGNSSGSGACEWMHTAMDQTSRRYPCVTAPRRASPDVHPEFHPKACWENAGVSRIRSLWPLLIASLVLNAMYGAFAGVLVPAQVAIAEPANKELVLAAIMTASSLLTIAAHPIAGALSDRTRSRWGRRKPWVVGASLASALVMVWLGEADAVWAIALGWLVLQPLLNAVEAPLDAVVADRVERRDRPRAAASYGASAAVGLALGAAVAGVWAATPAGLSPWLAAALLAAAIVFAVAMPQRAPHPAGRSAHPHPLPRPTAPIPARRATQPLLATLRIPRFRLVFIARFLLVLGQHLVMGYLLYAVIAMTGASVGEAGGAVSLLIGSHIAAVVLGALVGSRFIGSRRVPWVIGGSVTIAAALLVPIALPNLWGLAVFAVVGGIGRGVYLSADLALMIDVLPSPGDHGRDLGVFGLATIVPQVLAPALAGVVLTVSGGAYAVLFGLASLCVLASVPVIARIGRSGASSSP</sequence>
<evidence type="ECO:0000256" key="2">
    <source>
        <dbReference type="ARBA" id="ARBA00022692"/>
    </source>
</evidence>
<dbReference type="SUPFAM" id="SSF103473">
    <property type="entry name" value="MFS general substrate transporter"/>
    <property type="match status" value="1"/>
</dbReference>
<evidence type="ECO:0000259" key="7">
    <source>
        <dbReference type="PROSITE" id="PS50850"/>
    </source>
</evidence>
<evidence type="ECO:0000256" key="3">
    <source>
        <dbReference type="ARBA" id="ARBA00022989"/>
    </source>
</evidence>
<reference evidence="8 9" key="1">
    <citation type="submission" date="2019-09" db="EMBL/GenBank/DDBJ databases">
        <title>Phylogeny of genus Pseudoclavibacter and closely related genus.</title>
        <authorList>
            <person name="Li Y."/>
        </authorList>
    </citation>
    <scope>NUCLEOTIDE SEQUENCE [LARGE SCALE GENOMIC DNA]</scope>
    <source>
        <strain evidence="8 9">EGI 60007</strain>
    </source>
</reference>
<gene>
    <name evidence="8" type="ORF">F8O04_11220</name>
</gene>
<dbReference type="Pfam" id="PF07690">
    <property type="entry name" value="MFS_1"/>
    <property type="match status" value="1"/>
</dbReference>
<dbReference type="InterPro" id="IPR036259">
    <property type="entry name" value="MFS_trans_sf"/>
</dbReference>
<evidence type="ECO:0000256" key="5">
    <source>
        <dbReference type="SAM" id="MobiDB-lite"/>
    </source>
</evidence>
<feature type="transmembrane region" description="Helical" evidence="6">
    <location>
        <begin position="147"/>
        <end position="171"/>
    </location>
</feature>
<dbReference type="OrthoDB" id="7584869at2"/>
<dbReference type="EMBL" id="WBJY01000002">
    <property type="protein sequence ID" value="KAB1648269.1"/>
    <property type="molecule type" value="Genomic_DNA"/>
</dbReference>
<feature type="region of interest" description="Disordered" evidence="5">
    <location>
        <begin position="25"/>
        <end position="58"/>
    </location>
</feature>